<dbReference type="SUPFAM" id="SSF46565">
    <property type="entry name" value="Chaperone J-domain"/>
    <property type="match status" value="1"/>
</dbReference>
<dbReference type="GO" id="GO:0051082">
    <property type="term" value="F:unfolded protein binding"/>
    <property type="evidence" value="ECO:0007669"/>
    <property type="project" value="InterPro"/>
</dbReference>
<dbReference type="Gene3D" id="1.10.287.110">
    <property type="entry name" value="DnaJ domain"/>
    <property type="match status" value="1"/>
</dbReference>
<dbReference type="FunFam" id="2.60.260.20:FF:000003">
    <property type="entry name" value="DnaJ subfamily A member 2"/>
    <property type="match status" value="1"/>
</dbReference>
<keyword evidence="4" id="KW-0862">Zinc</keyword>
<evidence type="ECO:0000256" key="4">
    <source>
        <dbReference type="ARBA" id="ARBA00022833"/>
    </source>
</evidence>
<keyword evidence="2" id="KW-0677">Repeat</keyword>
<dbReference type="InterPro" id="IPR036410">
    <property type="entry name" value="HSP_DnaJ_Cys-rich_dom_sf"/>
</dbReference>
<dbReference type="SMART" id="SM00271">
    <property type="entry name" value="DnaJ"/>
    <property type="match status" value="1"/>
</dbReference>
<dbReference type="EMBL" id="HBEH01000602">
    <property type="protein sequence ID" value="CAD8343787.1"/>
    <property type="molecule type" value="Transcribed_RNA"/>
</dbReference>
<feature type="domain" description="J" evidence="5">
    <location>
        <begin position="33"/>
        <end position="94"/>
    </location>
</feature>
<evidence type="ECO:0000259" key="5">
    <source>
        <dbReference type="PROSITE" id="PS50076"/>
    </source>
</evidence>
<reference evidence="6" key="1">
    <citation type="submission" date="2021-01" db="EMBL/GenBank/DDBJ databases">
        <authorList>
            <person name="Corre E."/>
            <person name="Pelletier E."/>
            <person name="Niang G."/>
            <person name="Scheremetjew M."/>
            <person name="Finn R."/>
            <person name="Kale V."/>
            <person name="Holt S."/>
            <person name="Cochrane G."/>
            <person name="Meng A."/>
            <person name="Brown T."/>
            <person name="Cohen L."/>
        </authorList>
    </citation>
    <scope>NUCLEOTIDE SEQUENCE</scope>
    <source>
        <strain evidence="6">B593</strain>
    </source>
</reference>
<dbReference type="Gene3D" id="2.10.230.10">
    <property type="entry name" value="Heat shock protein DnaJ, cysteine-rich domain"/>
    <property type="match status" value="1"/>
</dbReference>
<dbReference type="PROSITE" id="PS00636">
    <property type="entry name" value="DNAJ_1"/>
    <property type="match status" value="1"/>
</dbReference>
<protein>
    <recommendedName>
        <fullName evidence="5">J domain-containing protein</fullName>
    </recommendedName>
</protein>
<sequence>MHFGGMPGGMPFGGMPGGMGGMPGRSKNVDTTKLYEVLGVEKDADPKTIKKAYRKLCLKHHPDKGGDEQVFKEVNAAYEILSDEKKREIYDEYGLEGVEQEGGPGGGPGAGDDLFSMFFGGGGGGRRAGPRKGPSLQHPLKVSLNDLYNGKTVKLAINRKVIVGESSSCDTCRGQGVVMELRQIGPGMLTQMQRPCGDCNGKGYKAKTKNERKVIEVHVEKGATNNQKISFKGMADEVPGRETGDVNFIIQEKEHEFFKRKGADLLIMQDVSLNQALTGFSLRFKHLDDRDIIIKTRPGEVIQSEAKDPDTGRSMPYMMMVPNEGMPSKGNPFIKGNLYVAFHIDFPKSVSKEVADKLRELLPGANAEDDYDPEEVEEHFLVEADLRHFGKGGAVVADEYDSDDEGQQGVQCQQS</sequence>
<organism evidence="6">
    <name type="scientific">Pseudo-nitzschia arenysensis</name>
    <dbReference type="NCBI Taxonomy" id="697910"/>
    <lineage>
        <taxon>Eukaryota</taxon>
        <taxon>Sar</taxon>
        <taxon>Stramenopiles</taxon>
        <taxon>Ochrophyta</taxon>
        <taxon>Bacillariophyta</taxon>
        <taxon>Bacillariophyceae</taxon>
        <taxon>Bacillariophycidae</taxon>
        <taxon>Bacillariales</taxon>
        <taxon>Bacillariaceae</taxon>
        <taxon>Pseudo-nitzschia</taxon>
    </lineage>
</organism>
<dbReference type="CDD" id="cd10747">
    <property type="entry name" value="DnaJ_C"/>
    <property type="match status" value="1"/>
</dbReference>
<dbReference type="PANTHER" id="PTHR43888">
    <property type="entry name" value="DNAJ-LIKE-2, ISOFORM A-RELATED"/>
    <property type="match status" value="1"/>
</dbReference>
<dbReference type="InterPro" id="IPR018253">
    <property type="entry name" value="DnaJ_domain_CS"/>
</dbReference>
<dbReference type="GO" id="GO:0030544">
    <property type="term" value="F:Hsp70 protein binding"/>
    <property type="evidence" value="ECO:0007669"/>
    <property type="project" value="InterPro"/>
</dbReference>
<dbReference type="InterPro" id="IPR001623">
    <property type="entry name" value="DnaJ_domain"/>
</dbReference>
<dbReference type="InterPro" id="IPR008971">
    <property type="entry name" value="HSP40/DnaJ_pept-bd"/>
</dbReference>
<dbReference type="GO" id="GO:0006457">
    <property type="term" value="P:protein folding"/>
    <property type="evidence" value="ECO:0007669"/>
    <property type="project" value="InterPro"/>
</dbReference>
<dbReference type="CDD" id="cd06257">
    <property type="entry name" value="DnaJ"/>
    <property type="match status" value="1"/>
</dbReference>
<dbReference type="PRINTS" id="PR00625">
    <property type="entry name" value="JDOMAIN"/>
</dbReference>
<dbReference type="Gene3D" id="2.60.260.20">
    <property type="entry name" value="Urease metallochaperone UreE, N-terminal domain"/>
    <property type="match status" value="2"/>
</dbReference>
<dbReference type="InterPro" id="IPR044713">
    <property type="entry name" value="DNJA1/2-like"/>
</dbReference>
<evidence type="ECO:0000256" key="2">
    <source>
        <dbReference type="ARBA" id="ARBA00022737"/>
    </source>
</evidence>
<dbReference type="Pfam" id="PF00684">
    <property type="entry name" value="DnaJ_CXXCXGXG"/>
    <property type="match status" value="1"/>
</dbReference>
<dbReference type="SUPFAM" id="SSF49493">
    <property type="entry name" value="HSP40/DnaJ peptide-binding domain"/>
    <property type="match status" value="2"/>
</dbReference>
<evidence type="ECO:0000256" key="3">
    <source>
        <dbReference type="ARBA" id="ARBA00022771"/>
    </source>
</evidence>
<dbReference type="InterPro" id="IPR001305">
    <property type="entry name" value="HSP_DnaJ_Cys-rich_dom"/>
</dbReference>
<dbReference type="FunFam" id="1.10.287.110:FF:000041">
    <property type="entry name" value="Chaperone protein DNAj, putative"/>
    <property type="match status" value="1"/>
</dbReference>
<proteinExistence type="predicted"/>
<dbReference type="InterPro" id="IPR036869">
    <property type="entry name" value="J_dom_sf"/>
</dbReference>
<keyword evidence="1" id="KW-0479">Metal-binding</keyword>
<evidence type="ECO:0000256" key="1">
    <source>
        <dbReference type="ARBA" id="ARBA00022723"/>
    </source>
</evidence>
<dbReference type="Pfam" id="PF01556">
    <property type="entry name" value="DnaJ_C"/>
    <property type="match status" value="1"/>
</dbReference>
<dbReference type="Pfam" id="PF00226">
    <property type="entry name" value="DnaJ"/>
    <property type="match status" value="1"/>
</dbReference>
<dbReference type="AlphaFoldDB" id="A0A7S0F7C4"/>
<dbReference type="InterPro" id="IPR002939">
    <property type="entry name" value="DnaJ_C"/>
</dbReference>
<name>A0A7S0F7C4_9STRA</name>
<dbReference type="GO" id="GO:0008270">
    <property type="term" value="F:zinc ion binding"/>
    <property type="evidence" value="ECO:0007669"/>
    <property type="project" value="UniProtKB-KW"/>
</dbReference>
<keyword evidence="3" id="KW-0863">Zinc-finger</keyword>
<dbReference type="PROSITE" id="PS50076">
    <property type="entry name" value="DNAJ_2"/>
    <property type="match status" value="1"/>
</dbReference>
<dbReference type="FunFam" id="2.10.230.10:FF:000001">
    <property type="entry name" value="DnaJ subfamily A member 2"/>
    <property type="match status" value="1"/>
</dbReference>
<dbReference type="SUPFAM" id="SSF57938">
    <property type="entry name" value="DnaJ/Hsp40 cysteine-rich domain"/>
    <property type="match status" value="1"/>
</dbReference>
<dbReference type="CDD" id="cd10719">
    <property type="entry name" value="DnaJ_zf"/>
    <property type="match status" value="1"/>
</dbReference>
<evidence type="ECO:0000313" key="6">
    <source>
        <dbReference type="EMBL" id="CAD8343787.1"/>
    </source>
</evidence>
<gene>
    <name evidence="6" type="ORF">PARE0329_LOCUS422</name>
</gene>
<accession>A0A7S0F7C4</accession>